<keyword evidence="1" id="KW-0812">Transmembrane</keyword>
<evidence type="ECO:0000313" key="3">
    <source>
        <dbReference type="Proteomes" id="UP000253729"/>
    </source>
</evidence>
<dbReference type="GeneID" id="38134242"/>
<keyword evidence="3" id="KW-1185">Reference proteome</keyword>
<organism evidence="2 3">
    <name type="scientific">Aspergillus welwitschiae</name>
    <dbReference type="NCBI Taxonomy" id="1341132"/>
    <lineage>
        <taxon>Eukaryota</taxon>
        <taxon>Fungi</taxon>
        <taxon>Dikarya</taxon>
        <taxon>Ascomycota</taxon>
        <taxon>Pezizomycotina</taxon>
        <taxon>Eurotiomycetes</taxon>
        <taxon>Eurotiomycetidae</taxon>
        <taxon>Eurotiales</taxon>
        <taxon>Aspergillaceae</taxon>
        <taxon>Aspergillus</taxon>
        <taxon>Aspergillus subgen. Circumdati</taxon>
    </lineage>
</organism>
<protein>
    <submittedName>
        <fullName evidence="2">Uncharacterized protein</fullName>
    </submittedName>
</protein>
<reference evidence="2 3" key="1">
    <citation type="submission" date="2018-07" db="EMBL/GenBank/DDBJ databases">
        <title>The genomes of Aspergillus section Nigri reveals drivers in fungal speciation.</title>
        <authorList>
            <consortium name="DOE Joint Genome Institute"/>
            <person name="Vesth T.C."/>
            <person name="Nybo J."/>
            <person name="Theobald S."/>
            <person name="Brandl J."/>
            <person name="Frisvad J.C."/>
            <person name="Nielsen K.F."/>
            <person name="Lyhne E.K."/>
            <person name="Kogle M.E."/>
            <person name="Kuo A."/>
            <person name="Riley R."/>
            <person name="Clum A."/>
            <person name="Nolan M."/>
            <person name="Lipzen A."/>
            <person name="Salamov A."/>
            <person name="Henrissat B."/>
            <person name="Wiebenga A."/>
            <person name="De vries R.P."/>
            <person name="Grigoriev I.V."/>
            <person name="Mortensen U.H."/>
            <person name="Andersen M.R."/>
            <person name="Baker S.E."/>
        </authorList>
    </citation>
    <scope>NUCLEOTIDE SEQUENCE [LARGE SCALE GENOMIC DNA]</scope>
    <source>
        <strain evidence="2 3">CBS 139.54b</strain>
    </source>
</reference>
<proteinExistence type="predicted"/>
<dbReference type="Proteomes" id="UP000253729">
    <property type="component" value="Unassembled WGS sequence"/>
</dbReference>
<dbReference type="RefSeq" id="XP_026627586.1">
    <property type="nucleotide sequence ID" value="XM_026765886.1"/>
</dbReference>
<feature type="transmembrane region" description="Helical" evidence="1">
    <location>
        <begin position="22"/>
        <end position="39"/>
    </location>
</feature>
<evidence type="ECO:0000313" key="2">
    <source>
        <dbReference type="EMBL" id="RDH34564.1"/>
    </source>
</evidence>
<name>A0A3F3Q5Q3_9EURO</name>
<accession>A0A3F3Q5Q3</accession>
<keyword evidence="1" id="KW-0472">Membrane</keyword>
<dbReference type="AlphaFoldDB" id="A0A3F3Q5Q3"/>
<gene>
    <name evidence="2" type="ORF">BDQ94DRAFT_141759</name>
</gene>
<evidence type="ECO:0000256" key="1">
    <source>
        <dbReference type="SAM" id="Phobius"/>
    </source>
</evidence>
<keyword evidence="1" id="KW-1133">Transmembrane helix</keyword>
<sequence>MLILDCLNGIEVVFCLRRLTKVLVWFVGFAVMILIARAGNHKDISDTKEQLSNDLSLVLALRPRHQPARPNKARSILGAKEHLNDGTSLVLALRARRDSAI</sequence>
<dbReference type="EMBL" id="KZ852043">
    <property type="protein sequence ID" value="RDH34564.1"/>
    <property type="molecule type" value="Genomic_DNA"/>
</dbReference>